<dbReference type="GO" id="GO:0019814">
    <property type="term" value="C:immunoglobulin complex"/>
    <property type="evidence" value="ECO:0007669"/>
    <property type="project" value="UniProtKB-KW"/>
</dbReference>
<feature type="domain" description="Ig-like" evidence="5">
    <location>
        <begin position="125"/>
        <end position="213"/>
    </location>
</feature>
<accession>A0AAW0H5A7</accession>
<dbReference type="Pfam" id="PF07686">
    <property type="entry name" value="V-set"/>
    <property type="match status" value="2"/>
</dbReference>
<dbReference type="EMBL" id="JBBHLL010000967">
    <property type="protein sequence ID" value="KAK7796891.1"/>
    <property type="molecule type" value="Genomic_DNA"/>
</dbReference>
<dbReference type="Proteomes" id="UP001488838">
    <property type="component" value="Unassembled WGS sequence"/>
</dbReference>
<dbReference type="GO" id="GO:0005886">
    <property type="term" value="C:plasma membrane"/>
    <property type="evidence" value="ECO:0007669"/>
    <property type="project" value="UniProtKB-ARBA"/>
</dbReference>
<dbReference type="FunFam" id="2.60.40.10:FF:001230">
    <property type="entry name" value="Immunoglobulin kappa variable 8-16"/>
    <property type="match status" value="1"/>
</dbReference>
<dbReference type="InterPro" id="IPR013783">
    <property type="entry name" value="Ig-like_fold"/>
</dbReference>
<dbReference type="AlphaFoldDB" id="A0AAW0H5A7"/>
<dbReference type="GO" id="GO:0005576">
    <property type="term" value="C:extracellular region"/>
    <property type="evidence" value="ECO:0007669"/>
    <property type="project" value="UniProtKB-ARBA"/>
</dbReference>
<keyword evidence="3" id="KW-1015">Disulfide bond</keyword>
<evidence type="ECO:0000256" key="3">
    <source>
        <dbReference type="ARBA" id="ARBA00023157"/>
    </source>
</evidence>
<protein>
    <recommendedName>
        <fullName evidence="5">Ig-like domain-containing protein</fullName>
    </recommendedName>
</protein>
<dbReference type="FunFam" id="2.60.40.10:FF:000350">
    <property type="entry name" value="Immunoglobulin kappa chain variable 18-36"/>
    <property type="match status" value="1"/>
</dbReference>
<dbReference type="InterPro" id="IPR003599">
    <property type="entry name" value="Ig_sub"/>
</dbReference>
<dbReference type="Gene3D" id="2.60.40.10">
    <property type="entry name" value="Immunoglobulins"/>
    <property type="match status" value="2"/>
</dbReference>
<dbReference type="GO" id="GO:0002250">
    <property type="term" value="P:adaptive immune response"/>
    <property type="evidence" value="ECO:0007669"/>
    <property type="project" value="UniProtKB-KW"/>
</dbReference>
<dbReference type="SMART" id="SM00406">
    <property type="entry name" value="IGv"/>
    <property type="match status" value="2"/>
</dbReference>
<dbReference type="SUPFAM" id="SSF48726">
    <property type="entry name" value="Immunoglobulin"/>
    <property type="match status" value="2"/>
</dbReference>
<sequence length="213" mass="22941">MDAAARGSRFHWGHFADPVSRFPDCVSGKKATISCKSSESVNFFGINAMQWYQQKPGQPPKLLIYAASSLPSGVPARFSGSGSETDFTLTINPVEADDAATYYCQQSSTGDIVLTQSQGLLTALGEKATISCKSSESVTGSYHYMHWYQQKPGQPPKLLIYRASNLASGVPARFSGSGSGTDFTLTINPVEADDAATYYCQQSRKNPPTVLQS</sequence>
<keyword evidence="4" id="KW-1280">Immunoglobulin</keyword>
<organism evidence="6 7">
    <name type="scientific">Myodes glareolus</name>
    <name type="common">Bank vole</name>
    <name type="synonym">Clethrionomys glareolus</name>
    <dbReference type="NCBI Taxonomy" id="447135"/>
    <lineage>
        <taxon>Eukaryota</taxon>
        <taxon>Metazoa</taxon>
        <taxon>Chordata</taxon>
        <taxon>Craniata</taxon>
        <taxon>Vertebrata</taxon>
        <taxon>Euteleostomi</taxon>
        <taxon>Mammalia</taxon>
        <taxon>Eutheria</taxon>
        <taxon>Euarchontoglires</taxon>
        <taxon>Glires</taxon>
        <taxon>Rodentia</taxon>
        <taxon>Myomorpha</taxon>
        <taxon>Muroidea</taxon>
        <taxon>Cricetidae</taxon>
        <taxon>Arvicolinae</taxon>
        <taxon>Myodes</taxon>
    </lineage>
</organism>
<dbReference type="PROSITE" id="PS50835">
    <property type="entry name" value="IG_LIKE"/>
    <property type="match status" value="2"/>
</dbReference>
<name>A0AAW0H5A7_MYOGA</name>
<feature type="domain" description="Ig-like" evidence="5">
    <location>
        <begin position="18"/>
        <end position="115"/>
    </location>
</feature>
<evidence type="ECO:0000313" key="7">
    <source>
        <dbReference type="Proteomes" id="UP001488838"/>
    </source>
</evidence>
<dbReference type="InterPro" id="IPR036179">
    <property type="entry name" value="Ig-like_dom_sf"/>
</dbReference>
<dbReference type="InterPro" id="IPR050150">
    <property type="entry name" value="IgV_Light_Chain"/>
</dbReference>
<evidence type="ECO:0000256" key="2">
    <source>
        <dbReference type="ARBA" id="ARBA00023130"/>
    </source>
</evidence>
<dbReference type="InterPro" id="IPR013106">
    <property type="entry name" value="Ig_V-set"/>
</dbReference>
<keyword evidence="1" id="KW-0391">Immunity</keyword>
<evidence type="ECO:0000256" key="4">
    <source>
        <dbReference type="ARBA" id="ARBA00043265"/>
    </source>
</evidence>
<keyword evidence="2" id="KW-1064">Adaptive immunity</keyword>
<proteinExistence type="predicted"/>
<evidence type="ECO:0000259" key="5">
    <source>
        <dbReference type="PROSITE" id="PS50835"/>
    </source>
</evidence>
<comment type="caution">
    <text evidence="6">The sequence shown here is derived from an EMBL/GenBank/DDBJ whole genome shotgun (WGS) entry which is preliminary data.</text>
</comment>
<evidence type="ECO:0000313" key="6">
    <source>
        <dbReference type="EMBL" id="KAK7796891.1"/>
    </source>
</evidence>
<dbReference type="SMART" id="SM00409">
    <property type="entry name" value="IG"/>
    <property type="match status" value="2"/>
</dbReference>
<dbReference type="PANTHER" id="PTHR23267">
    <property type="entry name" value="IMMUNOGLOBULIN LIGHT CHAIN"/>
    <property type="match status" value="1"/>
</dbReference>
<evidence type="ECO:0000256" key="1">
    <source>
        <dbReference type="ARBA" id="ARBA00022859"/>
    </source>
</evidence>
<dbReference type="InterPro" id="IPR007110">
    <property type="entry name" value="Ig-like_dom"/>
</dbReference>
<reference evidence="6 7" key="1">
    <citation type="journal article" date="2023" name="bioRxiv">
        <title>Conserved and derived expression patterns and positive selection on dental genes reveal complex evolutionary context of ever-growing rodent molars.</title>
        <authorList>
            <person name="Calamari Z.T."/>
            <person name="Song A."/>
            <person name="Cohen E."/>
            <person name="Akter M."/>
            <person name="Roy R.D."/>
            <person name="Hallikas O."/>
            <person name="Christensen M.M."/>
            <person name="Li P."/>
            <person name="Marangoni P."/>
            <person name="Jernvall J."/>
            <person name="Klein O.D."/>
        </authorList>
    </citation>
    <scope>NUCLEOTIDE SEQUENCE [LARGE SCALE GENOMIC DNA]</scope>
    <source>
        <strain evidence="6">V071</strain>
    </source>
</reference>
<keyword evidence="7" id="KW-1185">Reference proteome</keyword>
<gene>
    <name evidence="6" type="ORF">U0070_002808</name>
</gene>